<comment type="caution">
    <text evidence="2">The sequence shown here is derived from an EMBL/GenBank/DDBJ whole genome shotgun (WGS) entry which is preliminary data.</text>
</comment>
<gene>
    <name evidence="2" type="ORF">CTEN210_18361</name>
</gene>
<dbReference type="Gene3D" id="3.80.10.10">
    <property type="entry name" value="Ribonuclease Inhibitor"/>
    <property type="match status" value="1"/>
</dbReference>
<dbReference type="SUPFAM" id="SSF52540">
    <property type="entry name" value="P-loop containing nucleoside triphosphate hydrolases"/>
    <property type="match status" value="1"/>
</dbReference>
<sequence>MKFRTRLSDEEWEEIEKLGPGVRLYNGLKTLFYNGETLWSTGRFNVYDKDERESWEQIIVLPGVEVIPNFTFFDCKRVKIVLMNDSVKRLEFHACRDCKELVFILFWKNLEYIGNNALSDCKSLFSLFVPEACKEIRDYALKGCKSLTILSVPRSSRLGGYVIKDTALFDYSPFANESNSYDDNEEINEWILNRHNDYPLHRICCSENTSFTSSTVIPNEGNCFVQDDCNLTALHYLIVNHTADYGAIEDLATMGGKELLLLKDKKDRTAFNYACMVGDLALLKIFVIIGGRDLESEEKMLEYMSKESMESALLIHDYIRAINLGDEGANIDEAITKLLESNPTYDEINRIMKNENVPDHHLRQLKEYISDLLQEHVKAFTERQEKMPLMRSKITVVGRGRDGKTSTINSLKGLPFSSQHKSTKGSQTSEVAIFDIGIHVTRVDANATGVAFQEAERDQYSTLRSLSTHLIEGNKERRYYDDPKENFESKLSTDDNETTSTLDSITDLSIRFKQQSLDIAEPKNQSPRPHKEEEEVAQKIKDMDLMNKDGKSIRFTIYDNGGQRVFRCIQNLLLSREGIFVVVFDIMKLLDKDSQEDALEHLKYWLSSIKFDALKEDSDEFTDPSIKYPPVILVGTHYDEFLKYRGEKDDGLVIIHELLKRNLPLAGLIHLPYSPEGNSDTRCNLYNKAQDLCFWPIDNSNPTDSNILALRQLLLDTAINDRGFDIAQRVPISMLKAMDKLTEISLDQPIIPITNSTEDEDTLSVMQVMTDCGVFEGESFDTNSSVEICRELLKQYHRIGHFLYFHQVPTLQEYCILDPQWLINMITYIVRDFRYHWFLRDRGAIELNNGKSWRRLKDEGILEMPLLRQLWIGNHEYLDFLSDLLVEIGIFGDCGNYFTVPIVLTSVSESAFATTKKDMSNYFEALQVVGHLDVKKHGFAMLPFYCRLVNALVSDDCPPILMSSACIFILGQGDHMYSLLLDQPAKKIFIFSTKPDMLEEPIELIKCECSNLNSSIYNNRLEIVLSMTNEEDIIVISNNIKVLRPLYRNKAKKPSLQSASKFDESMKNDRLFKIRYNDLLSHFNKTFSTKRSEEIVKCILETDGDISISSLRNFYYEDEVEFKDSILPELGVAKILDKKRVIAALQTLGKPPNPTNYMVACIEDDSELKREQDIIRYKLAWSNLQANFVEGEENFENISNLFLLSDTYKVLHFCAHSKSLEATKVRAVLRDDSCKSQIKCIVFNSCHSEDVLSIAKKEFPNASIIYWDSKADNEAALRFAEEFYGRLCSQREQSTLFREAFNKTIFMMKEHNFKFADPDTTKDLVAGVLKFWGNSIATDVEMHDKDIISEISSQDSTRNDETASKKRRRNDDPRKMPAREDKPTSIDKGTIGATIDFEEYQTDQFVFEQRQVIKGKNQRVH</sequence>
<reference evidence="2 3" key="1">
    <citation type="journal article" date="2021" name="Sci. Rep.">
        <title>The genome of the diatom Chaetoceros tenuissimus carries an ancient integrated fragment of an extant virus.</title>
        <authorList>
            <person name="Hongo Y."/>
            <person name="Kimura K."/>
            <person name="Takaki Y."/>
            <person name="Yoshida Y."/>
            <person name="Baba S."/>
            <person name="Kobayashi G."/>
            <person name="Nagasaki K."/>
            <person name="Hano T."/>
            <person name="Tomaru Y."/>
        </authorList>
    </citation>
    <scope>NUCLEOTIDE SEQUENCE [LARGE SCALE GENOMIC DNA]</scope>
    <source>
        <strain evidence="2 3">NIES-3715</strain>
    </source>
</reference>
<dbReference type="InterPro" id="IPR026906">
    <property type="entry name" value="LRR_5"/>
</dbReference>
<name>A0AAD3DF61_9STRA</name>
<feature type="region of interest" description="Disordered" evidence="1">
    <location>
        <begin position="1348"/>
        <end position="1390"/>
    </location>
</feature>
<proteinExistence type="predicted"/>
<dbReference type="EMBL" id="BLLK01000075">
    <property type="protein sequence ID" value="GFH61885.1"/>
    <property type="molecule type" value="Genomic_DNA"/>
</dbReference>
<evidence type="ECO:0000313" key="3">
    <source>
        <dbReference type="Proteomes" id="UP001054902"/>
    </source>
</evidence>
<accession>A0AAD3DF61</accession>
<protein>
    <submittedName>
        <fullName evidence="2">Uncharacterized protein</fullName>
    </submittedName>
</protein>
<feature type="compositionally biased region" description="Basic and acidic residues" evidence="1">
    <location>
        <begin position="1357"/>
        <end position="1385"/>
    </location>
</feature>
<evidence type="ECO:0000313" key="2">
    <source>
        <dbReference type="EMBL" id="GFH61885.1"/>
    </source>
</evidence>
<dbReference type="InterPro" id="IPR036770">
    <property type="entry name" value="Ankyrin_rpt-contain_sf"/>
</dbReference>
<dbReference type="Gene3D" id="3.40.50.300">
    <property type="entry name" value="P-loop containing nucleotide triphosphate hydrolases"/>
    <property type="match status" value="1"/>
</dbReference>
<dbReference type="Gene3D" id="1.25.40.20">
    <property type="entry name" value="Ankyrin repeat-containing domain"/>
    <property type="match status" value="1"/>
</dbReference>
<dbReference type="InterPro" id="IPR027417">
    <property type="entry name" value="P-loop_NTPase"/>
</dbReference>
<keyword evidence="3" id="KW-1185">Reference proteome</keyword>
<evidence type="ECO:0000256" key="1">
    <source>
        <dbReference type="SAM" id="MobiDB-lite"/>
    </source>
</evidence>
<organism evidence="2 3">
    <name type="scientific">Chaetoceros tenuissimus</name>
    <dbReference type="NCBI Taxonomy" id="426638"/>
    <lineage>
        <taxon>Eukaryota</taxon>
        <taxon>Sar</taxon>
        <taxon>Stramenopiles</taxon>
        <taxon>Ochrophyta</taxon>
        <taxon>Bacillariophyta</taxon>
        <taxon>Coscinodiscophyceae</taxon>
        <taxon>Chaetocerotophycidae</taxon>
        <taxon>Chaetocerotales</taxon>
        <taxon>Chaetocerotaceae</taxon>
        <taxon>Chaetoceros</taxon>
    </lineage>
</organism>
<dbReference type="Proteomes" id="UP001054902">
    <property type="component" value="Unassembled WGS sequence"/>
</dbReference>
<dbReference type="Pfam" id="PF13306">
    <property type="entry name" value="LRR_5"/>
    <property type="match status" value="1"/>
</dbReference>
<dbReference type="InterPro" id="IPR032675">
    <property type="entry name" value="LRR_dom_sf"/>
</dbReference>
<dbReference type="SUPFAM" id="SSF52058">
    <property type="entry name" value="L domain-like"/>
    <property type="match status" value="1"/>
</dbReference>